<dbReference type="InterPro" id="IPR050339">
    <property type="entry name" value="CC_SR_Kinase"/>
</dbReference>
<evidence type="ECO:0000313" key="6">
    <source>
        <dbReference type="EMBL" id="GMS86402.1"/>
    </source>
</evidence>
<dbReference type="GO" id="GO:0005524">
    <property type="term" value="F:ATP binding"/>
    <property type="evidence" value="ECO:0007669"/>
    <property type="project" value="UniProtKB-KW"/>
</dbReference>
<feature type="non-terminal residue" evidence="6">
    <location>
        <position position="81"/>
    </location>
</feature>
<dbReference type="InterPro" id="IPR000719">
    <property type="entry name" value="Prot_kinase_dom"/>
</dbReference>
<name>A0AAV5SVG9_9BILA</name>
<feature type="domain" description="Protein kinase" evidence="5">
    <location>
        <begin position="1"/>
        <end position="81"/>
    </location>
</feature>
<dbReference type="PANTHER" id="PTHR11042">
    <property type="entry name" value="EUKARYOTIC TRANSLATION INITIATION FACTOR 2-ALPHA KINASE EIF2-ALPHA KINASE -RELATED"/>
    <property type="match status" value="1"/>
</dbReference>
<accession>A0AAV5SVG9</accession>
<feature type="non-terminal residue" evidence="6">
    <location>
        <position position="1"/>
    </location>
</feature>
<proteinExistence type="predicted"/>
<keyword evidence="4" id="KW-0067">ATP-binding</keyword>
<keyword evidence="3" id="KW-0418">Kinase</keyword>
<dbReference type="EMBL" id="BTSX01000002">
    <property type="protein sequence ID" value="GMS86402.1"/>
    <property type="molecule type" value="Genomic_DNA"/>
</dbReference>
<keyword evidence="2" id="KW-0547">Nucleotide-binding</keyword>
<dbReference type="GO" id="GO:0005634">
    <property type="term" value="C:nucleus"/>
    <property type="evidence" value="ECO:0007669"/>
    <property type="project" value="TreeGrafter"/>
</dbReference>
<dbReference type="PROSITE" id="PS50011">
    <property type="entry name" value="PROTEIN_KINASE_DOM"/>
    <property type="match status" value="1"/>
</dbReference>
<dbReference type="Proteomes" id="UP001432027">
    <property type="component" value="Unassembled WGS sequence"/>
</dbReference>
<organism evidence="6 7">
    <name type="scientific">Pristionchus entomophagus</name>
    <dbReference type="NCBI Taxonomy" id="358040"/>
    <lineage>
        <taxon>Eukaryota</taxon>
        <taxon>Metazoa</taxon>
        <taxon>Ecdysozoa</taxon>
        <taxon>Nematoda</taxon>
        <taxon>Chromadorea</taxon>
        <taxon>Rhabditida</taxon>
        <taxon>Rhabditina</taxon>
        <taxon>Diplogasteromorpha</taxon>
        <taxon>Diplogasteroidea</taxon>
        <taxon>Neodiplogasteridae</taxon>
        <taxon>Pristionchus</taxon>
    </lineage>
</organism>
<keyword evidence="1" id="KW-0808">Transferase</keyword>
<gene>
    <name evidence="6" type="ORF">PENTCL1PPCAC_8577</name>
</gene>
<protein>
    <recommendedName>
        <fullName evidence="5">Protein kinase domain-containing protein</fullName>
    </recommendedName>
</protein>
<dbReference type="Gene3D" id="1.10.510.10">
    <property type="entry name" value="Transferase(Phosphotransferase) domain 1"/>
    <property type="match status" value="1"/>
</dbReference>
<dbReference type="InterPro" id="IPR011009">
    <property type="entry name" value="Kinase-like_dom_sf"/>
</dbReference>
<dbReference type="GO" id="GO:0004694">
    <property type="term" value="F:eukaryotic translation initiation factor 2alpha kinase activity"/>
    <property type="evidence" value="ECO:0007669"/>
    <property type="project" value="TreeGrafter"/>
</dbReference>
<comment type="caution">
    <text evidence="6">The sequence shown here is derived from an EMBL/GenBank/DDBJ whole genome shotgun (WGS) entry which is preliminary data.</text>
</comment>
<keyword evidence="7" id="KW-1185">Reference proteome</keyword>
<evidence type="ECO:0000259" key="5">
    <source>
        <dbReference type="PROSITE" id="PS50011"/>
    </source>
</evidence>
<evidence type="ECO:0000256" key="2">
    <source>
        <dbReference type="ARBA" id="ARBA00022741"/>
    </source>
</evidence>
<evidence type="ECO:0000256" key="1">
    <source>
        <dbReference type="ARBA" id="ARBA00022679"/>
    </source>
</evidence>
<evidence type="ECO:0000256" key="4">
    <source>
        <dbReference type="ARBA" id="ARBA00022840"/>
    </source>
</evidence>
<dbReference type="PANTHER" id="PTHR11042:SF91">
    <property type="entry name" value="EUKARYOTIC TRANSLATION INITIATION FACTOR 2-ALPHA KINASE"/>
    <property type="match status" value="1"/>
</dbReference>
<reference evidence="6" key="1">
    <citation type="submission" date="2023-10" db="EMBL/GenBank/DDBJ databases">
        <title>Genome assembly of Pristionchus species.</title>
        <authorList>
            <person name="Yoshida K."/>
            <person name="Sommer R.J."/>
        </authorList>
    </citation>
    <scope>NUCLEOTIDE SEQUENCE</scope>
    <source>
        <strain evidence="6">RS0144</strain>
    </source>
</reference>
<dbReference type="AlphaFoldDB" id="A0AAV5SVG9"/>
<dbReference type="GO" id="GO:0005737">
    <property type="term" value="C:cytoplasm"/>
    <property type="evidence" value="ECO:0007669"/>
    <property type="project" value="TreeGrafter"/>
</dbReference>
<evidence type="ECO:0000256" key="3">
    <source>
        <dbReference type="ARBA" id="ARBA00022777"/>
    </source>
</evidence>
<evidence type="ECO:0000313" key="7">
    <source>
        <dbReference type="Proteomes" id="UP001432027"/>
    </source>
</evidence>
<dbReference type="SUPFAM" id="SSF56112">
    <property type="entry name" value="Protein kinase-like (PK-like)"/>
    <property type="match status" value="1"/>
</dbReference>
<sequence length="81" mass="9266">NCEDRKGQEVAIERTMDQGTVLYMAPEQPGWREYSSKVDIFALGLILAEMCIVMSDDEKEEVFDNYRCGMTNTILKKIPEA</sequence>